<evidence type="ECO:0000256" key="3">
    <source>
        <dbReference type="ARBA" id="ARBA00022576"/>
    </source>
</evidence>
<dbReference type="CDD" id="cd00609">
    <property type="entry name" value="AAT_like"/>
    <property type="match status" value="1"/>
</dbReference>
<evidence type="ECO:0000256" key="5">
    <source>
        <dbReference type="ARBA" id="ARBA00022898"/>
    </source>
</evidence>
<dbReference type="InterPro" id="IPR024892">
    <property type="entry name" value="ArAT"/>
</dbReference>
<dbReference type="GO" id="GO:0004400">
    <property type="term" value="F:histidinol-phosphate transaminase activity"/>
    <property type="evidence" value="ECO:0007669"/>
    <property type="project" value="UniProtKB-EC"/>
</dbReference>
<keyword evidence="3 6" id="KW-0032">Aminotransferase</keyword>
<dbReference type="NCBIfam" id="NF002878">
    <property type="entry name" value="PRK03321.1"/>
    <property type="match status" value="1"/>
</dbReference>
<comment type="similarity">
    <text evidence="6">Belongs to the class-II pyridoxal-phosphate-dependent aminotransferase family.</text>
</comment>
<comment type="subunit">
    <text evidence="2 6">Homodimer.</text>
</comment>
<keyword evidence="9" id="KW-1185">Reference proteome</keyword>
<dbReference type="EMBL" id="CP032514">
    <property type="protein sequence ID" value="AYD88912.1"/>
    <property type="molecule type" value="Genomic_DNA"/>
</dbReference>
<dbReference type="PANTHER" id="PTHR43643">
    <property type="entry name" value="HISTIDINOL-PHOSPHATE AMINOTRANSFERASE 2"/>
    <property type="match status" value="1"/>
</dbReference>
<evidence type="ECO:0000313" key="9">
    <source>
        <dbReference type="Proteomes" id="UP000273001"/>
    </source>
</evidence>
<reference evidence="8 9" key="1">
    <citation type="submission" date="2018-09" db="EMBL/GenBank/DDBJ databases">
        <authorList>
            <person name="Li J."/>
        </authorList>
    </citation>
    <scope>NUCLEOTIDE SEQUENCE [LARGE SCALE GENOMIC DNA]</scope>
    <source>
        <strain evidence="8 9">2129</strain>
    </source>
</reference>
<dbReference type="HAMAP" id="MF_01513">
    <property type="entry name" value="Phe_aminotrans_2"/>
    <property type="match status" value="1"/>
</dbReference>
<dbReference type="EC" id="2.6.1.57" evidence="6"/>
<evidence type="ECO:0000259" key="7">
    <source>
        <dbReference type="Pfam" id="PF00155"/>
    </source>
</evidence>
<comment type="cofactor">
    <cofactor evidence="1 6">
        <name>pyridoxal 5'-phosphate</name>
        <dbReference type="ChEBI" id="CHEBI:597326"/>
    </cofactor>
</comment>
<dbReference type="PANTHER" id="PTHR43643:SF3">
    <property type="entry name" value="HISTIDINOL-PHOSPHATE AMINOTRANSFERASE"/>
    <property type="match status" value="1"/>
</dbReference>
<dbReference type="HAMAP" id="MF_01023">
    <property type="entry name" value="HisC_aminotrans_2"/>
    <property type="match status" value="1"/>
</dbReference>
<name>A0ABN5PQ20_9ACTO</name>
<dbReference type="InterPro" id="IPR004839">
    <property type="entry name" value="Aminotransferase_I/II_large"/>
</dbReference>
<dbReference type="NCBIfam" id="TIGR01141">
    <property type="entry name" value="hisC"/>
    <property type="match status" value="1"/>
</dbReference>
<evidence type="ECO:0000256" key="6">
    <source>
        <dbReference type="HAMAP-Rule" id="MF_01513"/>
    </source>
</evidence>
<protein>
    <recommendedName>
        <fullName evidence="6">Aromatic amino acid aminotransferase</fullName>
        <shortName evidence="6">ArAT</shortName>
        <ecNumber evidence="6">2.6.1.57</ecNumber>
    </recommendedName>
</protein>
<keyword evidence="4 6" id="KW-0808">Transferase</keyword>
<evidence type="ECO:0000256" key="1">
    <source>
        <dbReference type="ARBA" id="ARBA00001933"/>
    </source>
</evidence>
<keyword evidence="5 6" id="KW-0663">Pyridoxal phosphate</keyword>
<feature type="modified residue" description="N6-(pyridoxal phosphate)lysine" evidence="6">
    <location>
        <position position="239"/>
    </location>
</feature>
<evidence type="ECO:0000256" key="4">
    <source>
        <dbReference type="ARBA" id="ARBA00022679"/>
    </source>
</evidence>
<dbReference type="Pfam" id="PF00155">
    <property type="entry name" value="Aminotran_1_2"/>
    <property type="match status" value="1"/>
</dbReference>
<comment type="function">
    <text evidence="6">Aminotransferase that catalyzes the conversion of aromatic amino acids and 2-oxoglutarate into corresponding aromatic oxo acids and L-glutamate.</text>
</comment>
<organism evidence="8 9">
    <name type="scientific">Actinomyces lilanjuaniae</name>
    <dbReference type="NCBI Taxonomy" id="2321394"/>
    <lineage>
        <taxon>Bacteria</taxon>
        <taxon>Bacillati</taxon>
        <taxon>Actinomycetota</taxon>
        <taxon>Actinomycetes</taxon>
        <taxon>Actinomycetales</taxon>
        <taxon>Actinomycetaceae</taxon>
        <taxon>Actinomyces</taxon>
    </lineage>
</organism>
<comment type="catalytic activity">
    <reaction evidence="6">
        <text>an aromatic L-alpha-amino acid + 2-oxoglutarate = an aromatic oxo-acid + L-glutamate</text>
        <dbReference type="Rhea" id="RHEA:17533"/>
        <dbReference type="ChEBI" id="CHEBI:16810"/>
        <dbReference type="ChEBI" id="CHEBI:29985"/>
        <dbReference type="ChEBI" id="CHEBI:73309"/>
        <dbReference type="ChEBI" id="CHEBI:84824"/>
        <dbReference type="EC" id="2.6.1.57"/>
    </reaction>
</comment>
<dbReference type="SUPFAM" id="SSF53383">
    <property type="entry name" value="PLP-dependent transferases"/>
    <property type="match status" value="1"/>
</dbReference>
<evidence type="ECO:0000313" key="8">
    <source>
        <dbReference type="EMBL" id="AYD88912.1"/>
    </source>
</evidence>
<dbReference type="InterPro" id="IPR015421">
    <property type="entry name" value="PyrdxlP-dep_Trfase_major"/>
</dbReference>
<dbReference type="InterPro" id="IPR050106">
    <property type="entry name" value="HistidinolP_aminotransfase"/>
</dbReference>
<dbReference type="Gene3D" id="3.40.640.10">
    <property type="entry name" value="Type I PLP-dependent aspartate aminotransferase-like (Major domain)"/>
    <property type="match status" value="1"/>
</dbReference>
<sequence>MGTSSQSPLWGARIGGMTEVRTSVRIRQAVTSLPSYVPGARPGHGDVAKLSSNELPFPPQEAVVAAMTRVAAEANRYPEMTGEGLVSALAHRWGVEASQVVVGNGSVALIQHLLDTVCDQGDEVVMPWRSFEAYPICVAVAGAHAVTVPLTSQGRHDVPAMLAALTPRTRVVMACTPNNPTGAALSAEELTALVEGVPRDVVVLVDEAYLDFVTDPSVGDALDLLPHHPNLVVSRTFSKAHALAGLRVGYLIAEPGLASAVRSVATPFGVSLPAQAAAVAALGEEVRAETARRARLVVAERERVVAALRGQGWEVPTTQGNFFWLGVGDQAAALAGHFAQAGVLVRPFAGEGVRVSIGTPEENDRVLEAAAAWSAR</sequence>
<proteinExistence type="inferred from homology"/>
<dbReference type="InterPro" id="IPR015424">
    <property type="entry name" value="PyrdxlP-dep_Trfase"/>
</dbReference>
<dbReference type="InterPro" id="IPR015422">
    <property type="entry name" value="PyrdxlP-dep_Trfase_small"/>
</dbReference>
<dbReference type="InterPro" id="IPR005861">
    <property type="entry name" value="HisP_aminotrans"/>
</dbReference>
<gene>
    <name evidence="8" type="primary">hisC</name>
    <name evidence="6" type="synonym">pat</name>
    <name evidence="8" type="ORF">D5R93_00470</name>
</gene>
<dbReference type="Gene3D" id="3.90.1150.10">
    <property type="entry name" value="Aspartate Aminotransferase, domain 1"/>
    <property type="match status" value="1"/>
</dbReference>
<evidence type="ECO:0000256" key="2">
    <source>
        <dbReference type="ARBA" id="ARBA00011738"/>
    </source>
</evidence>
<accession>A0ABN5PQ20</accession>
<dbReference type="Proteomes" id="UP000273001">
    <property type="component" value="Chromosome"/>
</dbReference>
<feature type="domain" description="Aminotransferase class I/classII large" evidence="7">
    <location>
        <begin position="46"/>
        <end position="369"/>
    </location>
</feature>